<feature type="binding site" evidence="4">
    <location>
        <position position="279"/>
    </location>
    <ligand>
        <name>pyridoxal 5'-phosphate</name>
        <dbReference type="ChEBI" id="CHEBI:597326"/>
    </ligand>
</feature>
<dbReference type="NCBIfam" id="NF009047">
    <property type="entry name" value="PRK12381.1"/>
    <property type="match status" value="1"/>
</dbReference>
<feature type="binding site" evidence="4">
    <location>
        <position position="278"/>
    </location>
    <ligand>
        <name>N(2)-acetyl-L-ornithine</name>
        <dbReference type="ChEBI" id="CHEBI:57805"/>
    </ligand>
</feature>
<keyword evidence="3 4" id="KW-0663">Pyridoxal phosphate</keyword>
<comment type="pathway">
    <text evidence="4">Amino-acid biosynthesis; L-arginine biosynthesis; N(2)-acetyl-L-ornithine from L-glutamate: step 4/4.</text>
</comment>
<feature type="binding site" evidence="4">
    <location>
        <position position="136"/>
    </location>
    <ligand>
        <name>pyridoxal 5'-phosphate</name>
        <dbReference type="ChEBI" id="CHEBI:597326"/>
    </ligand>
</feature>
<dbReference type="InterPro" id="IPR015422">
    <property type="entry name" value="PyrdxlP-dep_Trfase_small"/>
</dbReference>
<dbReference type="NCBIfam" id="TIGR00707">
    <property type="entry name" value="argD"/>
    <property type="match status" value="1"/>
</dbReference>
<dbReference type="RefSeq" id="WP_088532557.1">
    <property type="nucleotide sequence ID" value="NZ_CP021647.1"/>
</dbReference>
<dbReference type="GO" id="GO:0003992">
    <property type="term" value="F:N2-acetyl-L-ornithine:2-oxoglutarate 5-aminotransferase activity"/>
    <property type="evidence" value="ECO:0007669"/>
    <property type="project" value="UniProtKB-UniRule"/>
</dbReference>
<dbReference type="GO" id="GO:0005737">
    <property type="term" value="C:cytoplasm"/>
    <property type="evidence" value="ECO:0007669"/>
    <property type="project" value="UniProtKB-SubCell"/>
</dbReference>
<dbReference type="GO" id="GO:0006526">
    <property type="term" value="P:L-arginine biosynthetic process"/>
    <property type="evidence" value="ECO:0007669"/>
    <property type="project" value="UniProtKB-UniRule"/>
</dbReference>
<dbReference type="InterPro" id="IPR015424">
    <property type="entry name" value="PyrdxlP-dep_Trfase"/>
</dbReference>
<keyword evidence="4" id="KW-0028">Amino-acid biosynthesis</keyword>
<gene>
    <name evidence="4" type="primary">argD</name>
    <name evidence="5" type="ORF">D0511_21200</name>
</gene>
<evidence type="ECO:0000313" key="5">
    <source>
        <dbReference type="EMBL" id="AXR04429.1"/>
    </source>
</evidence>
<comment type="similarity">
    <text evidence="4">Belongs to the class-III pyridoxal-phosphate-dependent aminotransferase family. ArgD subfamily.</text>
</comment>
<dbReference type="KEGG" id="ppis:B1L02_20100"/>
<dbReference type="InterPro" id="IPR015421">
    <property type="entry name" value="PyrdxlP-dep_Trfase_major"/>
</dbReference>
<dbReference type="PANTHER" id="PTHR11986:SF113">
    <property type="entry name" value="SUCCINYLORNITHINE TRANSAMINASE"/>
    <property type="match status" value="1"/>
</dbReference>
<keyword evidence="4" id="KW-0055">Arginine biosynthesis</keyword>
<dbReference type="InterPro" id="IPR004636">
    <property type="entry name" value="AcOrn/SuccOrn_fam"/>
</dbReference>
<dbReference type="InterPro" id="IPR049704">
    <property type="entry name" value="Aminotrans_3_PPA_site"/>
</dbReference>
<dbReference type="CDD" id="cd00610">
    <property type="entry name" value="OAT_like"/>
    <property type="match status" value="1"/>
</dbReference>
<dbReference type="EMBL" id="CP031762">
    <property type="protein sequence ID" value="AXR04429.1"/>
    <property type="molecule type" value="Genomic_DNA"/>
</dbReference>
<protein>
    <recommendedName>
        <fullName evidence="4">Acetylornithine aminotransferase</fullName>
        <shortName evidence="4">ACOAT</shortName>
        <ecNumber evidence="4">2.6.1.11</ecNumber>
    </recommendedName>
</protein>
<comment type="subcellular location">
    <subcellularLocation>
        <location evidence="4">Cytoplasm</location>
    </subcellularLocation>
</comment>
<feature type="binding site" evidence="4">
    <location>
        <begin position="221"/>
        <end position="224"/>
    </location>
    <ligand>
        <name>pyridoxal 5'-phosphate</name>
        <dbReference type="ChEBI" id="CHEBI:597326"/>
    </ligand>
</feature>
<feature type="binding site" evidence="4">
    <location>
        <begin position="103"/>
        <end position="104"/>
    </location>
    <ligand>
        <name>pyridoxal 5'-phosphate</name>
        <dbReference type="ChEBI" id="CHEBI:597326"/>
    </ligand>
</feature>
<feature type="modified residue" description="N6-(pyridoxal phosphate)lysine" evidence="4">
    <location>
        <position position="250"/>
    </location>
</feature>
<name>A0AAD0W5J9_PSEO7</name>
<dbReference type="InterPro" id="IPR017652">
    <property type="entry name" value="Ac/SucOrn_transaminase_bac"/>
</dbReference>
<dbReference type="NCBIfam" id="TIGR03246">
    <property type="entry name" value="arg_catab_astC"/>
    <property type="match status" value="1"/>
</dbReference>
<dbReference type="GO" id="GO:0042802">
    <property type="term" value="F:identical protein binding"/>
    <property type="evidence" value="ECO:0007669"/>
    <property type="project" value="TreeGrafter"/>
</dbReference>
<sequence length="401" mass="42846">MQANRELFDEVMVPNYNPSAVIPVKGEGSRVWDQTGKEFIDFAGGIAVNCLGHCHPALVSALKEQGEKIWHLSNVMTNEPALRLAKKLTDATFAEKVYFANSGAEANEAALKLARRWALDKFGAEKTQIIAFNKGFHGRTFFTVTVGGQAAYSDGFGPKPADITHIDYNDLAAFEKTISDNTCAVMMEPLQGEGGIISPNAEFVQAVRELCDKHNALLIFDEVQTGVGRTGDLYAYQGLGVTPDILTSAKALGGGFPIGAMLTTTEIAAHLKVGTHGSTYGGNPLACAVAEAAFDTVNTESVLAGVKAKEQLFRDGLNAINNKYNVFSEVRGKGLLLGAVLNDKFEGRARDFLVASAEHGLMSLVAGTNVVRFTPSLVITDEEIQEGLARFEQAVAAVVNG</sequence>
<dbReference type="SUPFAM" id="SSF53383">
    <property type="entry name" value="PLP-dependent transferases"/>
    <property type="match status" value="1"/>
</dbReference>
<dbReference type="AlphaFoldDB" id="A0AAD0W5J9"/>
<dbReference type="Pfam" id="PF00202">
    <property type="entry name" value="Aminotran_3"/>
    <property type="match status" value="1"/>
</dbReference>
<dbReference type="Gene3D" id="3.40.640.10">
    <property type="entry name" value="Type I PLP-dependent aspartate aminotransferase-like (Major domain)"/>
    <property type="match status" value="1"/>
</dbReference>
<dbReference type="InterPro" id="IPR005814">
    <property type="entry name" value="Aminotrans_3"/>
</dbReference>
<dbReference type="PANTHER" id="PTHR11986">
    <property type="entry name" value="AMINOTRANSFERASE CLASS III"/>
    <property type="match status" value="1"/>
</dbReference>
<comment type="subunit">
    <text evidence="4">Homodimer.</text>
</comment>
<comment type="miscellaneous">
    <text evidence="4">May also have succinyldiaminopimelate aminotransferase activity, thus carrying out the corresponding step in lysine biosynthesis.</text>
</comment>
<dbReference type="InterPro" id="IPR050103">
    <property type="entry name" value="Class-III_PLP-dep_AT"/>
</dbReference>
<evidence type="ECO:0000313" key="6">
    <source>
        <dbReference type="Proteomes" id="UP000258102"/>
    </source>
</evidence>
<proteinExistence type="inferred from homology"/>
<evidence type="ECO:0000256" key="2">
    <source>
        <dbReference type="ARBA" id="ARBA00022679"/>
    </source>
</evidence>
<dbReference type="HAMAP" id="MF_01107">
    <property type="entry name" value="ArgD_aminotrans_3"/>
    <property type="match status" value="1"/>
</dbReference>
<dbReference type="GO" id="GO:0030170">
    <property type="term" value="F:pyridoxal phosphate binding"/>
    <property type="evidence" value="ECO:0007669"/>
    <property type="project" value="InterPro"/>
</dbReference>
<keyword evidence="1 4" id="KW-0032">Aminotransferase</keyword>
<dbReference type="Gene3D" id="3.90.1150.10">
    <property type="entry name" value="Aspartate Aminotransferase, domain 1"/>
    <property type="match status" value="1"/>
</dbReference>
<evidence type="ECO:0000256" key="1">
    <source>
        <dbReference type="ARBA" id="ARBA00022576"/>
    </source>
</evidence>
<reference evidence="5 6" key="1">
    <citation type="submission" date="2018-08" db="EMBL/GenBank/DDBJ databases">
        <title>Whole Genome Sequences of Two Pseudoalteromonas piscicida Strains, DE1-A and DE2-A, which Exhibit Strong Antibacterial Activity against Vibrio vulnificus.</title>
        <authorList>
            <person name="Richards G.P."/>
            <person name="Needleman D.S."/>
            <person name="Watson M.A."/>
            <person name="Polson S.W."/>
        </authorList>
    </citation>
    <scope>NUCLEOTIDE SEQUENCE [LARGE SCALE GENOMIC DNA]</scope>
    <source>
        <strain evidence="5 6">DE2-A</strain>
    </source>
</reference>
<comment type="catalytic activity">
    <reaction evidence="4">
        <text>N(2)-acetyl-L-ornithine + 2-oxoglutarate = N-acetyl-L-glutamate 5-semialdehyde + L-glutamate</text>
        <dbReference type="Rhea" id="RHEA:18049"/>
        <dbReference type="ChEBI" id="CHEBI:16810"/>
        <dbReference type="ChEBI" id="CHEBI:29123"/>
        <dbReference type="ChEBI" id="CHEBI:29985"/>
        <dbReference type="ChEBI" id="CHEBI:57805"/>
        <dbReference type="EC" id="2.6.1.11"/>
    </reaction>
</comment>
<keyword evidence="4" id="KW-0963">Cytoplasm</keyword>
<evidence type="ECO:0000256" key="4">
    <source>
        <dbReference type="HAMAP-Rule" id="MF_01107"/>
    </source>
</evidence>
<dbReference type="PIRSF" id="PIRSF000521">
    <property type="entry name" value="Transaminase_4ab_Lys_Orn"/>
    <property type="match status" value="1"/>
</dbReference>
<keyword evidence="2 4" id="KW-0808">Transferase</keyword>
<dbReference type="FunFam" id="3.40.640.10:FF:000004">
    <property type="entry name" value="Acetylornithine aminotransferase"/>
    <property type="match status" value="1"/>
</dbReference>
<dbReference type="Proteomes" id="UP000258102">
    <property type="component" value="Chromosome 2"/>
</dbReference>
<accession>A0AAD0W5J9</accession>
<feature type="binding site" evidence="4">
    <location>
        <position position="139"/>
    </location>
    <ligand>
        <name>N(2)-acetyl-L-ornithine</name>
        <dbReference type="ChEBI" id="CHEBI:57805"/>
    </ligand>
</feature>
<dbReference type="PROSITE" id="PS00600">
    <property type="entry name" value="AA_TRANSFER_CLASS_3"/>
    <property type="match status" value="1"/>
</dbReference>
<dbReference type="NCBIfam" id="NF002325">
    <property type="entry name" value="PRK01278.1"/>
    <property type="match status" value="1"/>
</dbReference>
<comment type="cofactor">
    <cofactor evidence="4">
        <name>pyridoxal 5'-phosphate</name>
        <dbReference type="ChEBI" id="CHEBI:597326"/>
    </cofactor>
    <text evidence="4">Binds 1 pyridoxal phosphate per subunit.</text>
</comment>
<evidence type="ECO:0000256" key="3">
    <source>
        <dbReference type="ARBA" id="ARBA00022898"/>
    </source>
</evidence>
<dbReference type="NCBIfam" id="NF003468">
    <property type="entry name" value="PRK05093.1"/>
    <property type="match status" value="1"/>
</dbReference>
<organism evidence="5 6">
    <name type="scientific">Pseudoalteromonas piscicida</name>
    <dbReference type="NCBI Taxonomy" id="43662"/>
    <lineage>
        <taxon>Bacteria</taxon>
        <taxon>Pseudomonadati</taxon>
        <taxon>Pseudomonadota</taxon>
        <taxon>Gammaproteobacteria</taxon>
        <taxon>Alteromonadales</taxon>
        <taxon>Pseudoalteromonadaceae</taxon>
        <taxon>Pseudoalteromonas</taxon>
    </lineage>
</organism>
<dbReference type="EC" id="2.6.1.11" evidence="4"/>